<name>A0A834ZLJ5_TETSI</name>
<keyword evidence="2" id="KW-1185">Reference proteome</keyword>
<comment type="caution">
    <text evidence="1">The sequence shown here is derived from an EMBL/GenBank/DDBJ whole genome shotgun (WGS) entry which is preliminary data.</text>
</comment>
<protein>
    <submittedName>
        <fullName evidence="1">Uncharacterized protein</fullName>
    </submittedName>
</protein>
<dbReference type="Proteomes" id="UP000655225">
    <property type="component" value="Unassembled WGS sequence"/>
</dbReference>
<sequence length="213" mass="23663">MSIVCYNFSNSHLGSCHISQASSNRYRFLEISTHKDGRNFQANHGLFSLSTGHRVHSKSDKKMDMTVYNSVEPGAPLSPGGTPSNSRKFWILGAVSWIILPFLKHKWGPLLALKNKVDTVVDRVESVVDVVEMVAEKVEKIADEVADKLPEGGKLKDTVSFVEIIAKEAAKDANLAEEFIHKVEEVEKELESLVEPVMDQANEAAKETSNQNR</sequence>
<dbReference type="PANTHER" id="PTHR33735">
    <property type="entry name" value="EXPRESSED PROTEIN"/>
    <property type="match status" value="1"/>
</dbReference>
<organism evidence="1 2">
    <name type="scientific">Tetracentron sinense</name>
    <name type="common">Spur-leaf</name>
    <dbReference type="NCBI Taxonomy" id="13715"/>
    <lineage>
        <taxon>Eukaryota</taxon>
        <taxon>Viridiplantae</taxon>
        <taxon>Streptophyta</taxon>
        <taxon>Embryophyta</taxon>
        <taxon>Tracheophyta</taxon>
        <taxon>Spermatophyta</taxon>
        <taxon>Magnoliopsida</taxon>
        <taxon>Trochodendrales</taxon>
        <taxon>Trochodendraceae</taxon>
        <taxon>Tetracentron</taxon>
    </lineage>
</organism>
<proteinExistence type="predicted"/>
<dbReference type="OrthoDB" id="1927611at2759"/>
<dbReference type="AlphaFoldDB" id="A0A834ZLJ5"/>
<gene>
    <name evidence="1" type="ORF">HHK36_009550</name>
</gene>
<reference evidence="1 2" key="1">
    <citation type="submission" date="2020-04" db="EMBL/GenBank/DDBJ databases">
        <title>Plant Genome Project.</title>
        <authorList>
            <person name="Zhang R.-G."/>
        </authorList>
    </citation>
    <scope>NUCLEOTIDE SEQUENCE [LARGE SCALE GENOMIC DNA]</scope>
    <source>
        <strain evidence="1">YNK0</strain>
        <tissue evidence="1">Leaf</tissue>
    </source>
</reference>
<evidence type="ECO:0000313" key="2">
    <source>
        <dbReference type="Proteomes" id="UP000655225"/>
    </source>
</evidence>
<accession>A0A834ZLJ5</accession>
<dbReference type="OMA" id="STWQHES"/>
<dbReference type="EMBL" id="JABCRI010000006">
    <property type="protein sequence ID" value="KAF8404662.1"/>
    <property type="molecule type" value="Genomic_DNA"/>
</dbReference>
<evidence type="ECO:0000313" key="1">
    <source>
        <dbReference type="EMBL" id="KAF8404662.1"/>
    </source>
</evidence>
<dbReference type="PANTHER" id="PTHR33735:SF14">
    <property type="entry name" value="PHAGE CAPSID SCAFFOLDING PROTEIN (GPO) SERINE PEPTIDASE"/>
    <property type="match status" value="1"/>
</dbReference>